<dbReference type="Proteomes" id="UP000323994">
    <property type="component" value="Unassembled WGS sequence"/>
</dbReference>
<dbReference type="EMBL" id="VBSN01000049">
    <property type="protein sequence ID" value="KAA6438713.1"/>
    <property type="molecule type" value="Genomic_DNA"/>
</dbReference>
<feature type="transmembrane region" description="Helical" evidence="1">
    <location>
        <begin position="84"/>
        <end position="105"/>
    </location>
</feature>
<feature type="transmembrane region" description="Helical" evidence="1">
    <location>
        <begin position="12"/>
        <end position="35"/>
    </location>
</feature>
<proteinExistence type="predicted"/>
<feature type="transmembrane region" description="Helical" evidence="1">
    <location>
        <begin position="117"/>
        <end position="139"/>
    </location>
</feature>
<accession>A0A5M8QWA9</accession>
<protein>
    <submittedName>
        <fullName evidence="3">Histidine kinase</fullName>
    </submittedName>
</protein>
<keyword evidence="1" id="KW-1133">Transmembrane helix</keyword>
<keyword evidence="3" id="KW-0418">Kinase</keyword>
<keyword evidence="1" id="KW-0812">Transmembrane</keyword>
<evidence type="ECO:0000313" key="4">
    <source>
        <dbReference type="Proteomes" id="UP000323994"/>
    </source>
</evidence>
<dbReference type="AlphaFoldDB" id="A0A5M8QWA9"/>
<feature type="domain" description="Signal transduction histidine kinase internal region" evidence="2">
    <location>
        <begin position="159"/>
        <end position="235"/>
    </location>
</feature>
<dbReference type="InterPro" id="IPR010559">
    <property type="entry name" value="Sig_transdc_His_kin_internal"/>
</dbReference>
<gene>
    <name evidence="3" type="ORF">FEM33_16870</name>
</gene>
<keyword evidence="3" id="KW-0808">Transferase</keyword>
<keyword evidence="1" id="KW-0472">Membrane</keyword>
<dbReference type="InterPro" id="IPR050640">
    <property type="entry name" value="Bact_2-comp_sensor_kinase"/>
</dbReference>
<dbReference type="GO" id="GO:0000155">
    <property type="term" value="F:phosphorelay sensor kinase activity"/>
    <property type="evidence" value="ECO:0007669"/>
    <property type="project" value="InterPro"/>
</dbReference>
<name>A0A5M8QWA9_9BACT</name>
<reference evidence="3 4" key="1">
    <citation type="submission" date="2019-05" db="EMBL/GenBank/DDBJ databases">
        <authorList>
            <person name="Qu J.-H."/>
        </authorList>
    </citation>
    <scope>NUCLEOTIDE SEQUENCE [LARGE SCALE GENOMIC DNA]</scope>
    <source>
        <strain evidence="3 4">NS28</strain>
    </source>
</reference>
<evidence type="ECO:0000259" key="2">
    <source>
        <dbReference type="Pfam" id="PF06580"/>
    </source>
</evidence>
<evidence type="ECO:0000256" key="1">
    <source>
        <dbReference type="SAM" id="Phobius"/>
    </source>
</evidence>
<dbReference type="Pfam" id="PF06580">
    <property type="entry name" value="His_kinase"/>
    <property type="match status" value="1"/>
</dbReference>
<evidence type="ECO:0000313" key="3">
    <source>
        <dbReference type="EMBL" id="KAA6438713.1"/>
    </source>
</evidence>
<dbReference type="OrthoDB" id="9809908at2"/>
<dbReference type="PANTHER" id="PTHR34220">
    <property type="entry name" value="SENSOR HISTIDINE KINASE YPDA"/>
    <property type="match status" value="1"/>
</dbReference>
<organism evidence="3 4">
    <name type="scientific">Dyadobacter flavalbus</name>
    <dbReference type="NCBI Taxonomy" id="2579942"/>
    <lineage>
        <taxon>Bacteria</taxon>
        <taxon>Pseudomonadati</taxon>
        <taxon>Bacteroidota</taxon>
        <taxon>Cytophagia</taxon>
        <taxon>Cytophagales</taxon>
        <taxon>Spirosomataceae</taxon>
        <taxon>Dyadobacter</taxon>
    </lineage>
</organism>
<keyword evidence="4" id="KW-1185">Reference proteome</keyword>
<comment type="caution">
    <text evidence="3">The sequence shown here is derived from an EMBL/GenBank/DDBJ whole genome shotgun (WGS) entry which is preliminary data.</text>
</comment>
<sequence length="341" mass="39386">MKQWAKFDRYDVLVYLLNSPAIIIVNYILFGGMYFQNTGLFIKVTVLANLWGAMVFLMLTLWMKFMRYRFGKPDDFGSRLMYSMLMYVAVMMAMMLLLVYCYGLLKLPYKPENVLWVLVIGFVTNVISAGCHEAIFTYYQLQASTKREFELKEMHMQRQMDVLKQQINPHFLFNSLNSLMALIGEDAELAERFVEELSSVYRYVLRANEQNLINLSDELEFIRSYSHLLATRHGKGFNLTIEVDPAWAHHQLPPLTLQLLIENAVKHNIVMNDMPLNVKIHTDDLANLHVSNNLQKKNIRVASNGVGLSNILARYQMLGQPTPVIRQEAGWFFVAVPLISA</sequence>
<feature type="transmembrane region" description="Helical" evidence="1">
    <location>
        <begin position="41"/>
        <end position="63"/>
    </location>
</feature>
<dbReference type="PANTHER" id="PTHR34220:SF7">
    <property type="entry name" value="SENSOR HISTIDINE KINASE YPDA"/>
    <property type="match status" value="1"/>
</dbReference>
<dbReference type="GO" id="GO:0016020">
    <property type="term" value="C:membrane"/>
    <property type="evidence" value="ECO:0007669"/>
    <property type="project" value="InterPro"/>
</dbReference>